<comment type="caution">
    <text evidence="2">The sequence shown here is derived from an EMBL/GenBank/DDBJ whole genome shotgun (WGS) entry which is preliminary data.</text>
</comment>
<reference evidence="2 3" key="1">
    <citation type="journal article" date="2018" name="PLoS Genet.">
        <title>Population sequencing reveals clonal diversity and ancestral inbreeding in the grapevine cultivar Chardonnay.</title>
        <authorList>
            <person name="Roach M.J."/>
            <person name="Johnson D.L."/>
            <person name="Bohlmann J."/>
            <person name="van Vuuren H.J."/>
            <person name="Jones S.J."/>
            <person name="Pretorius I.S."/>
            <person name="Schmidt S.A."/>
            <person name="Borneman A.R."/>
        </authorList>
    </citation>
    <scope>NUCLEOTIDE SEQUENCE [LARGE SCALE GENOMIC DNA]</scope>
    <source>
        <strain evidence="3">cv. Chardonnay</strain>
        <tissue evidence="2">Leaf</tissue>
    </source>
</reference>
<dbReference type="EMBL" id="QGNW01001188">
    <property type="protein sequence ID" value="RVW51059.1"/>
    <property type="molecule type" value="Genomic_DNA"/>
</dbReference>
<evidence type="ECO:0000313" key="3">
    <source>
        <dbReference type="Proteomes" id="UP000288805"/>
    </source>
</evidence>
<dbReference type="AlphaFoldDB" id="A0A438ETG8"/>
<protein>
    <submittedName>
        <fullName evidence="2">Uncharacterized protein</fullName>
    </submittedName>
</protein>
<evidence type="ECO:0000256" key="1">
    <source>
        <dbReference type="SAM" id="MobiDB-lite"/>
    </source>
</evidence>
<sequence length="81" mass="9225">MNYKAYEDEITWKRQSMGNDKYRSPTSTMKAKVEEQEEFRGRKALDSSDGPSTQQLADSFQAQGDKLAEALADIFLFSCSF</sequence>
<accession>A0A438ETG8</accession>
<organism evidence="2 3">
    <name type="scientific">Vitis vinifera</name>
    <name type="common">Grape</name>
    <dbReference type="NCBI Taxonomy" id="29760"/>
    <lineage>
        <taxon>Eukaryota</taxon>
        <taxon>Viridiplantae</taxon>
        <taxon>Streptophyta</taxon>
        <taxon>Embryophyta</taxon>
        <taxon>Tracheophyta</taxon>
        <taxon>Spermatophyta</taxon>
        <taxon>Magnoliopsida</taxon>
        <taxon>eudicotyledons</taxon>
        <taxon>Gunneridae</taxon>
        <taxon>Pentapetalae</taxon>
        <taxon>rosids</taxon>
        <taxon>Vitales</taxon>
        <taxon>Vitaceae</taxon>
        <taxon>Viteae</taxon>
        <taxon>Vitis</taxon>
    </lineage>
</organism>
<feature type="region of interest" description="Disordered" evidence="1">
    <location>
        <begin position="18"/>
        <end position="55"/>
    </location>
</feature>
<proteinExistence type="predicted"/>
<feature type="compositionally biased region" description="Polar residues" evidence="1">
    <location>
        <begin position="18"/>
        <end position="29"/>
    </location>
</feature>
<gene>
    <name evidence="2" type="ORF">CK203_077570</name>
</gene>
<name>A0A438ETG8_VITVI</name>
<feature type="compositionally biased region" description="Basic and acidic residues" evidence="1">
    <location>
        <begin position="31"/>
        <end position="46"/>
    </location>
</feature>
<evidence type="ECO:0000313" key="2">
    <source>
        <dbReference type="EMBL" id="RVW51059.1"/>
    </source>
</evidence>
<dbReference type="Proteomes" id="UP000288805">
    <property type="component" value="Unassembled WGS sequence"/>
</dbReference>